<feature type="transmembrane region" description="Helical" evidence="1">
    <location>
        <begin position="281"/>
        <end position="302"/>
    </location>
</feature>
<feature type="transmembrane region" description="Helical" evidence="1">
    <location>
        <begin position="141"/>
        <end position="158"/>
    </location>
</feature>
<proteinExistence type="predicted"/>
<feature type="transmembrane region" description="Helical" evidence="1">
    <location>
        <begin position="115"/>
        <end position="135"/>
    </location>
</feature>
<evidence type="ECO:0000313" key="2">
    <source>
        <dbReference type="EMBL" id="MDO1448128.1"/>
    </source>
</evidence>
<sequence>MIAYNTQWLDALAIQRQSRNWYRKGLLSSIQLQEIQQKFESHFYTPNLFIRIGLGIFCWILVSSIFGLLGVTLIENFRNETCTGIVCVFFSVGLFATLEFVIKEKKFYQAGIDDALLYMAVILAIVGISLLFAPLFEKYEALYFLAALPLLLVAAVRYTDTVGTAFSFACSTAIIFYLFKESTVAARFIPFACMVFTAGTYYLVRTQKQNEVLRFWANCLTVLEACCLILFYISGNYFVVEGLGEQLFPGFSIPFSFIFWVFTAVVPFAYIYFGLEKKDRLLLRIGLLLLAISVITFKYYFSLGHYEVTLTIGGGILLAVAYFAINYLKKKPGRYTYTEDRSEEEISLEQTEAILIAQTAGSPTAPDKGFDFGGGKFGGGGAGGNY</sequence>
<organism evidence="2 3">
    <name type="scientific">Rhodocytophaga aerolata</name>
    <dbReference type="NCBI Taxonomy" id="455078"/>
    <lineage>
        <taxon>Bacteria</taxon>
        <taxon>Pseudomonadati</taxon>
        <taxon>Bacteroidota</taxon>
        <taxon>Cytophagia</taxon>
        <taxon>Cytophagales</taxon>
        <taxon>Rhodocytophagaceae</taxon>
        <taxon>Rhodocytophaga</taxon>
    </lineage>
</organism>
<protein>
    <recommendedName>
        <fullName evidence="4">DUF2157 domain-containing protein</fullName>
    </recommendedName>
</protein>
<keyword evidence="1" id="KW-0472">Membrane</keyword>
<dbReference type="Proteomes" id="UP001168528">
    <property type="component" value="Unassembled WGS sequence"/>
</dbReference>
<keyword evidence="1" id="KW-0812">Transmembrane</keyword>
<feature type="transmembrane region" description="Helical" evidence="1">
    <location>
        <begin position="83"/>
        <end position="103"/>
    </location>
</feature>
<evidence type="ECO:0000256" key="1">
    <source>
        <dbReference type="SAM" id="Phobius"/>
    </source>
</evidence>
<feature type="transmembrane region" description="Helical" evidence="1">
    <location>
        <begin position="215"/>
        <end position="233"/>
    </location>
</feature>
<accession>A0ABT8R7P4</accession>
<name>A0ABT8R7P4_9BACT</name>
<evidence type="ECO:0008006" key="4">
    <source>
        <dbReference type="Google" id="ProtNLM"/>
    </source>
</evidence>
<feature type="transmembrane region" description="Helical" evidence="1">
    <location>
        <begin position="308"/>
        <end position="328"/>
    </location>
</feature>
<feature type="transmembrane region" description="Helical" evidence="1">
    <location>
        <begin position="185"/>
        <end position="203"/>
    </location>
</feature>
<comment type="caution">
    <text evidence="2">The sequence shown here is derived from an EMBL/GenBank/DDBJ whole genome shotgun (WGS) entry which is preliminary data.</text>
</comment>
<feature type="transmembrane region" description="Helical" evidence="1">
    <location>
        <begin position="253"/>
        <end position="274"/>
    </location>
</feature>
<evidence type="ECO:0000313" key="3">
    <source>
        <dbReference type="Proteomes" id="UP001168528"/>
    </source>
</evidence>
<keyword evidence="3" id="KW-1185">Reference proteome</keyword>
<dbReference type="RefSeq" id="WP_302038930.1">
    <property type="nucleotide sequence ID" value="NZ_JAUKPO010000010.1"/>
</dbReference>
<reference evidence="2" key="1">
    <citation type="submission" date="2023-07" db="EMBL/GenBank/DDBJ databases">
        <title>The genome sequence of Rhodocytophaga aerolata KACC 12507.</title>
        <authorList>
            <person name="Zhang X."/>
        </authorList>
    </citation>
    <scope>NUCLEOTIDE SEQUENCE</scope>
    <source>
        <strain evidence="2">KACC 12507</strain>
    </source>
</reference>
<feature type="transmembrane region" description="Helical" evidence="1">
    <location>
        <begin position="48"/>
        <end position="71"/>
    </location>
</feature>
<keyword evidence="1" id="KW-1133">Transmembrane helix</keyword>
<dbReference type="EMBL" id="JAUKPO010000010">
    <property type="protein sequence ID" value="MDO1448128.1"/>
    <property type="molecule type" value="Genomic_DNA"/>
</dbReference>
<gene>
    <name evidence="2" type="ORF">Q0590_17775</name>
</gene>